<dbReference type="NCBIfam" id="TIGR02983">
    <property type="entry name" value="SigE-fam_strep"/>
    <property type="match status" value="1"/>
</dbReference>
<dbReference type="InterPro" id="IPR014284">
    <property type="entry name" value="RNA_pol_sigma-70_dom"/>
</dbReference>
<dbReference type="Pfam" id="PF08281">
    <property type="entry name" value="Sigma70_r4_2"/>
    <property type="match status" value="1"/>
</dbReference>
<reference evidence="9 10" key="1">
    <citation type="journal article" date="2021" name="Arch. Microbiol.">
        <title>Myceligenerans indicum sp. nov., an actinobacterium isolated from mangrove sediment of Sundarbans, India.</title>
        <authorList>
            <person name="Asha K."/>
            <person name="Bhadury P."/>
        </authorList>
    </citation>
    <scope>NUCLEOTIDE SEQUENCE [LARGE SCALE GENOMIC DNA]</scope>
    <source>
        <strain evidence="9 10">I2</strain>
    </source>
</reference>
<evidence type="ECO:0000256" key="3">
    <source>
        <dbReference type="ARBA" id="ARBA00023082"/>
    </source>
</evidence>
<accession>A0ABS1LFD6</accession>
<dbReference type="Gene3D" id="1.10.1740.10">
    <property type="match status" value="1"/>
</dbReference>
<dbReference type="SUPFAM" id="SSF88659">
    <property type="entry name" value="Sigma3 and sigma4 domains of RNA polymerase sigma factors"/>
    <property type="match status" value="1"/>
</dbReference>
<dbReference type="PANTHER" id="PTHR43133:SF50">
    <property type="entry name" value="ECF RNA POLYMERASE SIGMA FACTOR SIGM"/>
    <property type="match status" value="1"/>
</dbReference>
<dbReference type="InterPro" id="IPR039425">
    <property type="entry name" value="RNA_pol_sigma-70-like"/>
</dbReference>
<comment type="similarity">
    <text evidence="1">Belongs to the sigma-70 factor family. ECF subfamily.</text>
</comment>
<name>A0ABS1LFD6_9MICO</name>
<evidence type="ECO:0000313" key="10">
    <source>
        <dbReference type="Proteomes" id="UP000675409"/>
    </source>
</evidence>
<dbReference type="EMBL" id="JABBYC010000001">
    <property type="protein sequence ID" value="MBL0884908.1"/>
    <property type="molecule type" value="Genomic_DNA"/>
</dbReference>
<feature type="domain" description="RNA polymerase sigma-70 region 2" evidence="7">
    <location>
        <begin position="33"/>
        <end position="96"/>
    </location>
</feature>
<dbReference type="InterPro" id="IPR013249">
    <property type="entry name" value="RNA_pol_sigma70_r4_t2"/>
</dbReference>
<dbReference type="Gene3D" id="1.10.10.10">
    <property type="entry name" value="Winged helix-like DNA-binding domain superfamily/Winged helix DNA-binding domain"/>
    <property type="match status" value="1"/>
</dbReference>
<keyword evidence="5" id="KW-0804">Transcription</keyword>
<dbReference type="NCBIfam" id="TIGR02937">
    <property type="entry name" value="sigma70-ECF"/>
    <property type="match status" value="1"/>
</dbReference>
<dbReference type="Proteomes" id="UP000675409">
    <property type="component" value="Unassembled WGS sequence"/>
</dbReference>
<keyword evidence="2" id="KW-0805">Transcription regulation</keyword>
<organism evidence="9 10">
    <name type="scientific">Myceligenerans indicum</name>
    <dbReference type="NCBI Taxonomy" id="2593663"/>
    <lineage>
        <taxon>Bacteria</taxon>
        <taxon>Bacillati</taxon>
        <taxon>Actinomycetota</taxon>
        <taxon>Actinomycetes</taxon>
        <taxon>Micrococcales</taxon>
        <taxon>Promicromonosporaceae</taxon>
        <taxon>Myceligenerans</taxon>
    </lineage>
</organism>
<dbReference type="InterPro" id="IPR013325">
    <property type="entry name" value="RNA_pol_sigma_r2"/>
</dbReference>
<evidence type="ECO:0000256" key="4">
    <source>
        <dbReference type="ARBA" id="ARBA00023125"/>
    </source>
</evidence>
<keyword evidence="3" id="KW-0731">Sigma factor</keyword>
<sequence length="197" mass="22045">MRVVSEDGAVLDDTATVVVTGTRAERFTVFARERSPELSRIAYLLCGDVHRAADLVQLALERTYRAWNRVGDGDPFAYARRVIATARIDSWRRTRRDVLVAPADLRPGATADGAQHVVDRDELVRALRQLPAGQRRAVVLRYLLDRTEKQTAEDLGITVGAVKSAASRGLDRLRQILGTRRRRPETTNDTVSRKEAQ</sequence>
<comment type="caution">
    <text evidence="9">The sequence shown here is derived from an EMBL/GenBank/DDBJ whole genome shotgun (WGS) entry which is preliminary data.</text>
</comment>
<dbReference type="InterPro" id="IPR013324">
    <property type="entry name" value="RNA_pol_sigma_r3/r4-like"/>
</dbReference>
<keyword evidence="10" id="KW-1185">Reference proteome</keyword>
<evidence type="ECO:0000256" key="2">
    <source>
        <dbReference type="ARBA" id="ARBA00023015"/>
    </source>
</evidence>
<dbReference type="InterPro" id="IPR007627">
    <property type="entry name" value="RNA_pol_sigma70_r2"/>
</dbReference>
<evidence type="ECO:0000259" key="8">
    <source>
        <dbReference type="Pfam" id="PF08281"/>
    </source>
</evidence>
<evidence type="ECO:0000256" key="5">
    <source>
        <dbReference type="ARBA" id="ARBA00023163"/>
    </source>
</evidence>
<proteinExistence type="inferred from homology"/>
<feature type="domain" description="RNA polymerase sigma factor 70 region 4 type 2" evidence="8">
    <location>
        <begin position="121"/>
        <end position="173"/>
    </location>
</feature>
<evidence type="ECO:0000259" key="7">
    <source>
        <dbReference type="Pfam" id="PF04542"/>
    </source>
</evidence>
<evidence type="ECO:0000256" key="1">
    <source>
        <dbReference type="ARBA" id="ARBA00010641"/>
    </source>
</evidence>
<evidence type="ECO:0000256" key="6">
    <source>
        <dbReference type="SAM" id="MobiDB-lite"/>
    </source>
</evidence>
<dbReference type="PANTHER" id="PTHR43133">
    <property type="entry name" value="RNA POLYMERASE ECF-TYPE SIGMA FACTO"/>
    <property type="match status" value="1"/>
</dbReference>
<protein>
    <submittedName>
        <fullName evidence="9">SigE family RNA polymerase sigma factor</fullName>
    </submittedName>
</protein>
<dbReference type="SUPFAM" id="SSF88946">
    <property type="entry name" value="Sigma2 domain of RNA polymerase sigma factors"/>
    <property type="match status" value="1"/>
</dbReference>
<evidence type="ECO:0000313" key="9">
    <source>
        <dbReference type="EMBL" id="MBL0884908.1"/>
    </source>
</evidence>
<dbReference type="CDD" id="cd06171">
    <property type="entry name" value="Sigma70_r4"/>
    <property type="match status" value="1"/>
</dbReference>
<feature type="region of interest" description="Disordered" evidence="6">
    <location>
        <begin position="177"/>
        <end position="197"/>
    </location>
</feature>
<dbReference type="Pfam" id="PF04542">
    <property type="entry name" value="Sigma70_r2"/>
    <property type="match status" value="1"/>
</dbReference>
<gene>
    <name evidence="9" type="ORF">HGK34_01200</name>
</gene>
<dbReference type="InterPro" id="IPR036388">
    <property type="entry name" value="WH-like_DNA-bd_sf"/>
</dbReference>
<dbReference type="InterPro" id="IPR014325">
    <property type="entry name" value="RNA_pol_sigma-E_actinobac"/>
</dbReference>
<keyword evidence="4" id="KW-0238">DNA-binding</keyword>